<evidence type="ECO:0000256" key="1">
    <source>
        <dbReference type="SAM" id="Phobius"/>
    </source>
</evidence>
<keyword evidence="1" id="KW-0472">Membrane</keyword>
<sequence>MLNAVRVGWFLLAWVCAGLAIVAATSSMMQITSCELGYPDDGIMPGAECEASVARTYGPAIVAVLAIPALLCLLPAVFPERLLAGLVAGVLAVGSVGTFFASAPLSAFGYFVPAAVPAVALAVWHSWLPDRFDVLS</sequence>
<feature type="transmembrane region" description="Helical" evidence="1">
    <location>
        <begin position="107"/>
        <end position="128"/>
    </location>
</feature>
<accession>A0AAE4ZE85</accession>
<reference evidence="2" key="1">
    <citation type="journal article" date="2020" name="Environ. Microbiol.">
        <title>The novel and transferable erm(51) gene confers Macrolides, Lincosamides, and Streptogramins B (MLSB) resistance to clonal Rhodococcus equi in the environment.</title>
        <authorList>
            <person name="Huber L."/>
            <person name="Giguere S."/>
            <person name="Slovis N.M."/>
            <person name="Alvarez-Narvaez S."/>
            <person name="Hart K.A."/>
            <person name="Greiter M."/>
            <person name="Morris E.R.A."/>
            <person name="Cohen N.D."/>
        </authorList>
    </citation>
    <scope>NUCLEOTIDE SEQUENCE</scope>
    <source>
        <strain evidence="2">Lh_141_1</strain>
    </source>
</reference>
<protein>
    <submittedName>
        <fullName evidence="2">Uncharacterized protein</fullName>
    </submittedName>
</protein>
<organism evidence="2 3">
    <name type="scientific">Rhodococcus hoagii</name>
    <name type="common">Corynebacterium equii</name>
    <dbReference type="NCBI Taxonomy" id="43767"/>
    <lineage>
        <taxon>Bacteria</taxon>
        <taxon>Bacillati</taxon>
        <taxon>Actinomycetota</taxon>
        <taxon>Actinomycetes</taxon>
        <taxon>Mycobacteriales</taxon>
        <taxon>Nocardiaceae</taxon>
        <taxon>Prescottella</taxon>
    </lineage>
</organism>
<comment type="caution">
    <text evidence="2">The sequence shown here is derived from an EMBL/GenBank/DDBJ whole genome shotgun (WGS) entry which is preliminary data.</text>
</comment>
<keyword evidence="1" id="KW-1133">Transmembrane helix</keyword>
<evidence type="ECO:0000313" key="3">
    <source>
        <dbReference type="Proteomes" id="UP000605618"/>
    </source>
</evidence>
<gene>
    <name evidence="2" type="ORF">GS505_02945</name>
</gene>
<keyword evidence="1" id="KW-0812">Transmembrane</keyword>
<name>A0AAE4ZE85_RHOHA</name>
<evidence type="ECO:0000313" key="2">
    <source>
        <dbReference type="EMBL" id="NKS24829.1"/>
    </source>
</evidence>
<dbReference type="EMBL" id="WUYZ01000001">
    <property type="protein sequence ID" value="NKS24829.1"/>
    <property type="molecule type" value="Genomic_DNA"/>
</dbReference>
<dbReference type="RefSeq" id="WP_421095139.1">
    <property type="nucleotide sequence ID" value="NZ_JARCRP010000013.1"/>
</dbReference>
<feature type="transmembrane region" description="Helical" evidence="1">
    <location>
        <begin position="57"/>
        <end position="77"/>
    </location>
</feature>
<proteinExistence type="predicted"/>
<feature type="transmembrane region" description="Helical" evidence="1">
    <location>
        <begin position="82"/>
        <end position="101"/>
    </location>
</feature>
<dbReference type="Proteomes" id="UP000605618">
    <property type="component" value="Unassembled WGS sequence"/>
</dbReference>
<dbReference type="AlphaFoldDB" id="A0AAE4ZE85"/>